<sequence length="413" mass="42641">MYRMEVRSVHERSLALAGTLLLALVLSAFVVGGVRPAAAQEGTAAQQAAGFTPGAVFGMSNDADGNEVVAFNRGADGRLEPASTFETGGTGSGTIEDSANGLILANRGGESSPNNLQGAPRFLFATNAGSDSISVFRVEPDGLELVDVEPSNGQRPTSLTVSRGVVYVMNSGGFMCSGTEGTPSITGFRLDEGGELTPIPGSTRPLSGAPTYGCNQVSFNKSGDVVVVTQQQADVIDTFTVNKDGTLSGPTPQQSIGNGPFGFAFTQRDQLVTTENFGAAPGQGGAASYDVERDGTLTPLSPTVRNGQSDTCWVVITDDNRYAYAASFGDDGAISSYRVEPDGSLVLLDSQEETTGAGTADSTLSGDSKYLYVRNSNRNTITAFRVENDGGLTRIQEVPSGLPSGGALGIAAK</sequence>
<dbReference type="PANTHER" id="PTHR30344:SF1">
    <property type="entry name" value="6-PHOSPHOGLUCONOLACTONASE"/>
    <property type="match status" value="1"/>
</dbReference>
<accession>A0A6G8PUL0</accession>
<keyword evidence="3" id="KW-1185">Reference proteome</keyword>
<proteinExistence type="inferred from homology"/>
<gene>
    <name evidence="2" type="ORF">GBA65_01925</name>
</gene>
<dbReference type="RefSeq" id="WP_166395146.1">
    <property type="nucleotide sequence ID" value="NZ_CP045121.1"/>
</dbReference>
<dbReference type="SUPFAM" id="SSF51004">
    <property type="entry name" value="C-terminal (heme d1) domain of cytochrome cd1-nitrite reductase"/>
    <property type="match status" value="1"/>
</dbReference>
<protein>
    <submittedName>
        <fullName evidence="2">Beta-propeller fold lactonase family protein</fullName>
    </submittedName>
</protein>
<dbReference type="GO" id="GO:0017057">
    <property type="term" value="F:6-phosphogluconolactonase activity"/>
    <property type="evidence" value="ECO:0007669"/>
    <property type="project" value="TreeGrafter"/>
</dbReference>
<dbReference type="Pfam" id="PF10282">
    <property type="entry name" value="Lactonase"/>
    <property type="match status" value="2"/>
</dbReference>
<name>A0A6G8PUL0_9ACTN</name>
<dbReference type="KEGG" id="rmar:GBA65_01925"/>
<evidence type="ECO:0000313" key="3">
    <source>
        <dbReference type="Proteomes" id="UP000502706"/>
    </source>
</evidence>
<dbReference type="Gene3D" id="2.130.10.10">
    <property type="entry name" value="YVTN repeat-like/Quinoprotein amine dehydrogenase"/>
    <property type="match status" value="3"/>
</dbReference>
<organism evidence="2 3">
    <name type="scientific">Rubrobacter marinus</name>
    <dbReference type="NCBI Taxonomy" id="2653852"/>
    <lineage>
        <taxon>Bacteria</taxon>
        <taxon>Bacillati</taxon>
        <taxon>Actinomycetota</taxon>
        <taxon>Rubrobacteria</taxon>
        <taxon>Rubrobacterales</taxon>
        <taxon>Rubrobacteraceae</taxon>
        <taxon>Rubrobacter</taxon>
    </lineage>
</organism>
<reference evidence="2 3" key="1">
    <citation type="submission" date="2019-10" db="EMBL/GenBank/DDBJ databases">
        <title>Rubrobacter sp nov SCSIO 52915 isolated from a deep-sea sediment in the South China Sea.</title>
        <authorList>
            <person name="Chen R.W."/>
        </authorList>
    </citation>
    <scope>NUCLEOTIDE SEQUENCE [LARGE SCALE GENOMIC DNA]</scope>
    <source>
        <strain evidence="2 3">SCSIO 52915</strain>
    </source>
</reference>
<dbReference type="EMBL" id="CP045121">
    <property type="protein sequence ID" value="QIN77465.1"/>
    <property type="molecule type" value="Genomic_DNA"/>
</dbReference>
<dbReference type="InterPro" id="IPR050282">
    <property type="entry name" value="Cycloisomerase_2"/>
</dbReference>
<evidence type="ECO:0000313" key="2">
    <source>
        <dbReference type="EMBL" id="QIN77465.1"/>
    </source>
</evidence>
<dbReference type="AlphaFoldDB" id="A0A6G8PUL0"/>
<comment type="similarity">
    <text evidence="1">Belongs to the cycloisomerase 2 family.</text>
</comment>
<dbReference type="InterPro" id="IPR011048">
    <property type="entry name" value="Haem_d1_sf"/>
</dbReference>
<dbReference type="InterPro" id="IPR015943">
    <property type="entry name" value="WD40/YVTN_repeat-like_dom_sf"/>
</dbReference>
<evidence type="ECO:0000256" key="1">
    <source>
        <dbReference type="ARBA" id="ARBA00005564"/>
    </source>
</evidence>
<dbReference type="InterPro" id="IPR019405">
    <property type="entry name" value="Lactonase_7-beta_prop"/>
</dbReference>
<dbReference type="Proteomes" id="UP000502706">
    <property type="component" value="Chromosome"/>
</dbReference>
<dbReference type="PANTHER" id="PTHR30344">
    <property type="entry name" value="6-PHOSPHOGLUCONOLACTONASE-RELATED"/>
    <property type="match status" value="1"/>
</dbReference>